<gene>
    <name evidence="9" type="ORF">N7U62_09845</name>
</gene>
<dbReference type="Pfam" id="PF20510">
    <property type="entry name" value="HgmA_N"/>
    <property type="match status" value="1"/>
</dbReference>
<comment type="caution">
    <text evidence="9">The sequence shown here is derived from an EMBL/GenBank/DDBJ whole genome shotgun (WGS) entry which is preliminary data.</text>
</comment>
<accession>A0ABT3CTC6</accession>
<evidence type="ECO:0000256" key="5">
    <source>
        <dbReference type="ARBA" id="ARBA00023002"/>
    </source>
</evidence>
<evidence type="ECO:0000256" key="1">
    <source>
        <dbReference type="ARBA" id="ARBA00001962"/>
    </source>
</evidence>
<dbReference type="InterPro" id="IPR014710">
    <property type="entry name" value="RmlC-like_jellyroll"/>
</dbReference>
<keyword evidence="3" id="KW-0479">Metal-binding</keyword>
<dbReference type="GO" id="GO:0004411">
    <property type="term" value="F:homogentisate 1,2-dioxygenase activity"/>
    <property type="evidence" value="ECO:0007669"/>
    <property type="project" value="UniProtKB-EC"/>
</dbReference>
<evidence type="ECO:0000256" key="4">
    <source>
        <dbReference type="ARBA" id="ARBA00022964"/>
    </source>
</evidence>
<sequence>MPIYHRLGQIPPKRHTQFRKPNGDLYYEQLFGTIGFDGMSSLLYHQHRPTMISDIGESIDVSPKIAVEKNIHSKKLISFDVEPKADFLDAREPLLVNNDIIIGVAAPKDSLSGYFYKNATADEMLFIHRGSGTLKTLVGNIPFEYGDYLIIPRGMIYQIEFDTEENRVLYAESFTPIYTPKRYRNWFGQMLEHSPYCERDYKLPQDLETHDEKGDFLVKVKKQDMLHHLHYDSHPFDVVGWDGYNYPYGFSIHNFEPITGRVHQPPPVHQTFETSAFVVCSFCPRLYDYHPDSIPAPYNHSNIDSDEMLYYVDGDFMSRNDVAPGNISLHPAGIPHGPHPGAYERSIGQTETKELAVMIDTFRPLMITENALKIDDGKYYRSWVE</sequence>
<feature type="domain" description="Homogentisate 1,2-dioxygenase N-terminal" evidence="8">
    <location>
        <begin position="108"/>
        <end position="250"/>
    </location>
</feature>
<dbReference type="EMBL" id="JAOYOD010000001">
    <property type="protein sequence ID" value="MCV9386965.1"/>
    <property type="molecule type" value="Genomic_DNA"/>
</dbReference>
<dbReference type="Proteomes" id="UP001300692">
    <property type="component" value="Unassembled WGS sequence"/>
</dbReference>
<dbReference type="Gene3D" id="2.60.120.10">
    <property type="entry name" value="Jelly Rolls"/>
    <property type="match status" value="1"/>
</dbReference>
<dbReference type="InterPro" id="IPR046451">
    <property type="entry name" value="HgmA_C"/>
</dbReference>
<name>A0ABT3CTC6_9BACT</name>
<proteinExistence type="inferred from homology"/>
<dbReference type="RefSeq" id="WP_264137796.1">
    <property type="nucleotide sequence ID" value="NZ_JAOYOD010000001.1"/>
</dbReference>
<dbReference type="Pfam" id="PF04209">
    <property type="entry name" value="HgmA_C"/>
    <property type="match status" value="1"/>
</dbReference>
<dbReference type="InterPro" id="IPR005708">
    <property type="entry name" value="Homogentis_dOase"/>
</dbReference>
<dbReference type="InterPro" id="IPR046452">
    <property type="entry name" value="HgmA_N"/>
</dbReference>
<dbReference type="EC" id="1.13.11.5" evidence="9"/>
<organism evidence="9 10">
    <name type="scientific">Reichenbachiella ulvae</name>
    <dbReference type="NCBI Taxonomy" id="2980104"/>
    <lineage>
        <taxon>Bacteria</taxon>
        <taxon>Pseudomonadati</taxon>
        <taxon>Bacteroidota</taxon>
        <taxon>Cytophagia</taxon>
        <taxon>Cytophagales</taxon>
        <taxon>Reichenbachiellaceae</taxon>
        <taxon>Reichenbachiella</taxon>
    </lineage>
</organism>
<keyword evidence="10" id="KW-1185">Reference proteome</keyword>
<dbReference type="PANTHER" id="PTHR11056:SF0">
    <property type="entry name" value="HOMOGENTISATE 1,2-DIOXYGENASE"/>
    <property type="match status" value="1"/>
</dbReference>
<evidence type="ECO:0000256" key="3">
    <source>
        <dbReference type="ARBA" id="ARBA00022723"/>
    </source>
</evidence>
<dbReference type="PANTHER" id="PTHR11056">
    <property type="entry name" value="HOMOGENTISATE 1,2-DIOXYGENASE"/>
    <property type="match status" value="1"/>
</dbReference>
<evidence type="ECO:0000259" key="7">
    <source>
        <dbReference type="Pfam" id="PF04209"/>
    </source>
</evidence>
<evidence type="ECO:0000256" key="2">
    <source>
        <dbReference type="ARBA" id="ARBA00007757"/>
    </source>
</evidence>
<keyword evidence="6" id="KW-0408">Iron</keyword>
<evidence type="ECO:0000313" key="9">
    <source>
        <dbReference type="EMBL" id="MCV9386965.1"/>
    </source>
</evidence>
<keyword evidence="5 9" id="KW-0560">Oxidoreductase</keyword>
<evidence type="ECO:0000259" key="8">
    <source>
        <dbReference type="Pfam" id="PF20510"/>
    </source>
</evidence>
<reference evidence="9 10" key="1">
    <citation type="submission" date="2022-10" db="EMBL/GenBank/DDBJ databases">
        <title>Comparative genomics and taxonomic characterization of three novel marine species of genus Reichenbachiella exhibiting antioxidant and polysaccharide degradation activities.</title>
        <authorList>
            <person name="Muhammad N."/>
            <person name="Lee Y.-J."/>
            <person name="Ko J."/>
            <person name="Kim S.-G."/>
        </authorList>
    </citation>
    <scope>NUCLEOTIDE SEQUENCE [LARGE SCALE GENOMIC DNA]</scope>
    <source>
        <strain evidence="9 10">ABR2-5</strain>
    </source>
</reference>
<feature type="domain" description="Homogentisate 1,2-dioxygenase C-terminal" evidence="7">
    <location>
        <begin position="276"/>
        <end position="383"/>
    </location>
</feature>
<evidence type="ECO:0000313" key="10">
    <source>
        <dbReference type="Proteomes" id="UP001300692"/>
    </source>
</evidence>
<keyword evidence="4" id="KW-0223">Dioxygenase</keyword>
<evidence type="ECO:0000256" key="6">
    <source>
        <dbReference type="ARBA" id="ARBA00023004"/>
    </source>
</evidence>
<dbReference type="InterPro" id="IPR011051">
    <property type="entry name" value="RmlC_Cupin_sf"/>
</dbReference>
<comment type="similarity">
    <text evidence="2">Belongs to the homogentisate dioxygenase family.</text>
</comment>
<comment type="cofactor">
    <cofactor evidence="1">
        <name>Fe cation</name>
        <dbReference type="ChEBI" id="CHEBI:24875"/>
    </cofactor>
</comment>
<protein>
    <submittedName>
        <fullName evidence="9">Homogentisate 1,2-dioxygenase</fullName>
        <ecNumber evidence="9">1.13.11.5</ecNumber>
    </submittedName>
</protein>
<dbReference type="SUPFAM" id="SSF51182">
    <property type="entry name" value="RmlC-like cupins"/>
    <property type="match status" value="1"/>
</dbReference>